<comment type="cofactor">
    <cofactor evidence="1 10">
        <name>Mg(2+)</name>
        <dbReference type="ChEBI" id="CHEBI:18420"/>
    </cofactor>
</comment>
<feature type="binding site" evidence="10">
    <location>
        <begin position="301"/>
        <end position="304"/>
    </location>
    <ligand>
        <name>substrate</name>
    </ligand>
</feature>
<keyword evidence="7 10" id="KW-0460">Magnesium</keyword>
<dbReference type="PRINTS" id="PR00476">
    <property type="entry name" value="PHFRCTKINASE"/>
</dbReference>
<dbReference type="PANTHER" id="PTHR43650">
    <property type="entry name" value="PYROPHOSPHATE--FRUCTOSE 6-PHOSPHATE 1-PHOSPHOTRANSFERASE"/>
    <property type="match status" value="1"/>
</dbReference>
<dbReference type="Gene3D" id="3.40.50.450">
    <property type="match status" value="1"/>
</dbReference>
<evidence type="ECO:0000256" key="9">
    <source>
        <dbReference type="ARBA" id="ARBA00048072"/>
    </source>
</evidence>
<dbReference type="HAMAP" id="MF_01979">
    <property type="entry name" value="Phosphofructokinase_II_Short"/>
    <property type="match status" value="1"/>
</dbReference>
<comment type="subunit">
    <text evidence="10">Homodimer.</text>
</comment>
<comment type="caution">
    <text evidence="12">The sequence shown here is derived from an EMBL/GenBank/DDBJ whole genome shotgun (WGS) entry which is preliminary data.</text>
</comment>
<comment type="catalytic activity">
    <reaction evidence="9 10">
        <text>beta-D-fructose 6-phosphate + diphosphate = beta-D-fructose 1,6-bisphosphate + phosphate + H(+)</text>
        <dbReference type="Rhea" id="RHEA:13613"/>
        <dbReference type="ChEBI" id="CHEBI:15378"/>
        <dbReference type="ChEBI" id="CHEBI:32966"/>
        <dbReference type="ChEBI" id="CHEBI:33019"/>
        <dbReference type="ChEBI" id="CHEBI:43474"/>
        <dbReference type="ChEBI" id="CHEBI:57634"/>
        <dbReference type="EC" id="2.7.1.90"/>
    </reaction>
</comment>
<evidence type="ECO:0000256" key="6">
    <source>
        <dbReference type="ARBA" id="ARBA00022777"/>
    </source>
</evidence>
<feature type="domain" description="Phosphofructokinase" evidence="11">
    <location>
        <begin position="6"/>
        <end position="326"/>
    </location>
</feature>
<evidence type="ECO:0000256" key="4">
    <source>
        <dbReference type="ARBA" id="ARBA00022679"/>
    </source>
</evidence>
<keyword evidence="8 10" id="KW-0324">Glycolysis</keyword>
<feature type="site" description="Important for catalytic activity and substrate specificity; stabilizes the transition state when the phosphoryl donor is PPi; prevents ATP from binding by mimicking the alpha-phosphate group of ATP" evidence="10">
    <location>
        <position position="110"/>
    </location>
</feature>
<protein>
    <recommendedName>
        <fullName evidence="10">Pyrophosphate--fructose 6-phosphate 1-phosphotransferase</fullName>
        <ecNumber evidence="10">2.7.1.90</ecNumber>
    </recommendedName>
    <alternativeName>
        <fullName evidence="10">6-phosphofructokinase, pyrophosphate dependent</fullName>
    </alternativeName>
    <alternativeName>
        <fullName evidence="10">PPi-dependent phosphofructokinase</fullName>
        <shortName evidence="10">PPi-PFK</shortName>
    </alternativeName>
    <alternativeName>
        <fullName evidence="10">Pyrophosphate-dependent 6-phosphofructose-1-kinase</fullName>
    </alternativeName>
</protein>
<feature type="binding site" evidence="10">
    <location>
        <position position="109"/>
    </location>
    <ligand>
        <name>Mg(2+)</name>
        <dbReference type="ChEBI" id="CHEBI:18420"/>
        <note>catalytic</note>
    </ligand>
</feature>
<reference evidence="12 13" key="1">
    <citation type="journal article" date="2023" name="Antonie Van Leeuwenhoek">
        <title>Mesoterricola silvestris gen. nov., sp. nov., Mesoterricola sediminis sp. nov., Geothrix oryzae sp. nov., Geothrix edaphica sp. nov., Geothrix rubra sp. nov., and Geothrix limicola sp. nov., six novel members of Acidobacteriota isolated from soils.</title>
        <authorList>
            <person name="Itoh H."/>
            <person name="Sugisawa Y."/>
            <person name="Mise K."/>
            <person name="Xu Z."/>
            <person name="Kuniyasu M."/>
            <person name="Ushijima N."/>
            <person name="Kawano K."/>
            <person name="Kobayashi E."/>
            <person name="Shiratori Y."/>
            <person name="Masuda Y."/>
            <person name="Senoo K."/>
        </authorList>
    </citation>
    <scope>NUCLEOTIDE SEQUENCE [LARGE SCALE GENOMIC DNA]</scope>
    <source>
        <strain evidence="12 13">Red804</strain>
    </source>
</reference>
<evidence type="ECO:0000256" key="8">
    <source>
        <dbReference type="ARBA" id="ARBA00023152"/>
    </source>
</evidence>
<evidence type="ECO:0000256" key="1">
    <source>
        <dbReference type="ARBA" id="ARBA00001946"/>
    </source>
</evidence>
<evidence type="ECO:0000313" key="13">
    <source>
        <dbReference type="Proteomes" id="UP001165069"/>
    </source>
</evidence>
<feature type="binding site" evidence="10">
    <location>
        <begin position="180"/>
        <end position="182"/>
    </location>
    <ligand>
        <name>substrate</name>
    </ligand>
</feature>
<dbReference type="EMBL" id="BSDE01000009">
    <property type="protein sequence ID" value="GLH74925.1"/>
    <property type="molecule type" value="Genomic_DNA"/>
</dbReference>
<keyword evidence="6 10" id="KW-0418">Kinase</keyword>
<name>A0ABQ5QKT6_9BACT</name>
<dbReference type="Gene3D" id="3.40.50.460">
    <property type="entry name" value="Phosphofructokinase domain"/>
    <property type="match status" value="1"/>
</dbReference>
<dbReference type="EC" id="2.7.1.90" evidence="10"/>
<feature type="binding site" evidence="10">
    <location>
        <position position="241"/>
    </location>
    <ligand>
        <name>substrate</name>
    </ligand>
</feature>
<proteinExistence type="inferred from homology"/>
<dbReference type="InterPro" id="IPR000023">
    <property type="entry name" value="Phosphofructokinase_dom"/>
</dbReference>
<feature type="binding site" evidence="10">
    <location>
        <begin position="134"/>
        <end position="136"/>
    </location>
    <ligand>
        <name>substrate</name>
    </ligand>
</feature>
<comment type="activity regulation">
    <text evidence="10">Non-allosteric.</text>
</comment>
<keyword evidence="3 10" id="KW-0963">Cytoplasm</keyword>
<dbReference type="PIRSF" id="PIRSF036482">
    <property type="entry name" value="PPi_PFK_TM0289"/>
    <property type="match status" value="1"/>
</dbReference>
<feature type="binding site" evidence="10">
    <location>
        <position position="14"/>
    </location>
    <ligand>
        <name>diphosphate</name>
        <dbReference type="ChEBI" id="CHEBI:33019"/>
    </ligand>
</feature>
<keyword evidence="4 10" id="KW-0808">Transferase</keyword>
<comment type="similarity">
    <text evidence="10">Belongs to the phosphofructokinase type A (PFKA) family. PPi-dependent PFK group II subfamily. Clade 'Short' sub-subfamily.</text>
</comment>
<dbReference type="InterPro" id="IPR022953">
    <property type="entry name" value="ATP_PFK"/>
</dbReference>
<dbReference type="Proteomes" id="UP001165069">
    <property type="component" value="Unassembled WGS sequence"/>
</dbReference>
<evidence type="ECO:0000313" key="12">
    <source>
        <dbReference type="EMBL" id="GLH74925.1"/>
    </source>
</evidence>
<dbReference type="Pfam" id="PF00365">
    <property type="entry name" value="PFK"/>
    <property type="match status" value="1"/>
</dbReference>
<comment type="subcellular location">
    <subcellularLocation>
        <location evidence="10">Cytoplasm</location>
    </subcellularLocation>
</comment>
<keyword evidence="13" id="KW-1185">Reference proteome</keyword>
<evidence type="ECO:0000256" key="5">
    <source>
        <dbReference type="ARBA" id="ARBA00022723"/>
    </source>
</evidence>
<evidence type="ECO:0000256" key="3">
    <source>
        <dbReference type="ARBA" id="ARBA00022490"/>
    </source>
</evidence>
<comment type="function">
    <text evidence="2 10">Catalyzes the phosphorylation of D-fructose 6-phosphate, the first committing step of glycolysis. Uses inorganic phosphate (PPi) as phosphoryl donor instead of ATP like common ATP-dependent phosphofructokinases (ATP-PFKs), which renders the reaction reversible, and can thus function both in glycolysis and gluconeogenesis. Consistently, PPi-PFK can replace the enzymes of both the forward (ATP-PFK) and reverse (fructose-bisphosphatase (FBPase)) reactions.</text>
</comment>
<accession>A0ABQ5QKT6</accession>
<sequence length="438" mass="47662">MSHPKRLAILVGGGPAPGINSVISAATIRANLEGVEVLGIRDGFEWIMQGDIGHVQVLEIDEVSRIHFRGGSYIGISRANPTRDPQHLENVVISLLRLNVSMLVTIGGDDTAYSAMRVEEKAGGRIRVVHVPKTIDNDLDLPPPVDTFGFQTARHLGVDIVKNLMVDAKTTSRWYFVIAMGRKAGHLALGIGKAAGATLTLIPEEFTGEKVSLKTLVDTLVGAYIKRLSYGRRDGVAVLAEGLVFSLAPEDLAQLEEIERDAHGNLRLAEVNLGELLKAQVQKRLQGFGIKSTIVAKNIGYELRCADPIPFDMEYTRDLGYCAAKVLLSGGNALMVSMQGGHFVPVPFAQMLDSATGKARLRLVDIHSTRYAIARRYMIRLRRDDFEDPHELAKFAATVGLSLQQFRLEFEGLIAAEPPPLILEPEPHPSPAGSGCPD</sequence>
<dbReference type="InterPro" id="IPR035966">
    <property type="entry name" value="PKF_sf"/>
</dbReference>
<comment type="pathway">
    <text evidence="10">Carbohydrate degradation; glycolysis; D-glyceraldehyde 3-phosphate and glycerone phosphate from D-glucose: step 3/4.</text>
</comment>
<dbReference type="PANTHER" id="PTHR43650:SF1">
    <property type="entry name" value="PYROPHOSPHATE--FRUCTOSE 6-PHOSPHATE 1-PHOSPHOTRANSFERASE SUBUNIT BETA 2"/>
    <property type="match status" value="1"/>
</dbReference>
<feature type="active site" description="Proton acceptor" evidence="10">
    <location>
        <position position="136"/>
    </location>
</feature>
<evidence type="ECO:0000256" key="2">
    <source>
        <dbReference type="ARBA" id="ARBA00003138"/>
    </source>
</evidence>
<dbReference type="InterPro" id="IPR011403">
    <property type="entry name" value="PPi-PFK_TM0289"/>
</dbReference>
<dbReference type="NCBIfam" id="NF041103">
    <property type="entry name" value="PFKA_PPi_Ttgales"/>
    <property type="match status" value="1"/>
</dbReference>
<feature type="site" description="Important for catalytic activity; stabilizes the transition state when the phosphoryl donor is PPi" evidence="10">
    <location>
        <position position="133"/>
    </location>
</feature>
<keyword evidence="5 10" id="KW-0479">Metal-binding</keyword>
<evidence type="ECO:0000256" key="7">
    <source>
        <dbReference type="ARBA" id="ARBA00022842"/>
    </source>
</evidence>
<organism evidence="12 13">
    <name type="scientific">Geothrix limicola</name>
    <dbReference type="NCBI Taxonomy" id="2927978"/>
    <lineage>
        <taxon>Bacteria</taxon>
        <taxon>Pseudomonadati</taxon>
        <taxon>Acidobacteriota</taxon>
        <taxon>Holophagae</taxon>
        <taxon>Holophagales</taxon>
        <taxon>Holophagaceae</taxon>
        <taxon>Geothrix</taxon>
    </lineage>
</organism>
<dbReference type="InterPro" id="IPR054846">
    <property type="entry name" value="PFKA_PPi_Ttgales"/>
</dbReference>
<dbReference type="SUPFAM" id="SSF53784">
    <property type="entry name" value="Phosphofructokinase"/>
    <property type="match status" value="1"/>
</dbReference>
<evidence type="ECO:0000256" key="10">
    <source>
        <dbReference type="HAMAP-Rule" id="MF_01979"/>
    </source>
</evidence>
<evidence type="ECO:0000259" key="11">
    <source>
        <dbReference type="Pfam" id="PF00365"/>
    </source>
</evidence>
<gene>
    <name evidence="10 12" type="primary">pfp</name>
    <name evidence="12" type="ORF">GETHLI_34270</name>
</gene>
<dbReference type="RefSeq" id="WP_285577767.1">
    <property type="nucleotide sequence ID" value="NZ_BSDE01000009.1"/>
</dbReference>